<accession>A0A443Z0C1</accession>
<dbReference type="EMBL" id="SAYW01000001">
    <property type="protein sequence ID" value="RWU09950.1"/>
    <property type="molecule type" value="Genomic_DNA"/>
</dbReference>
<dbReference type="AlphaFoldDB" id="A0A443Z0C1"/>
<reference evidence="1 2" key="1">
    <citation type="submission" date="2018-06" db="EMBL/GenBank/DDBJ databases">
        <title>Pedobacter endophyticus sp. nov., an endophytic bacterium isolated from a leaf of Triticum aestivum.</title>
        <authorList>
            <person name="Zhang L."/>
        </authorList>
    </citation>
    <scope>NUCLEOTIDE SEQUENCE [LARGE SCALE GENOMIC DNA]</scope>
    <source>
        <strain evidence="1 2">CM134L-2</strain>
    </source>
</reference>
<name>A0A443Z0C1_9SPHI</name>
<evidence type="ECO:0000313" key="2">
    <source>
        <dbReference type="Proteomes" id="UP000284120"/>
    </source>
</evidence>
<keyword evidence="2" id="KW-1185">Reference proteome</keyword>
<organism evidence="1 2">
    <name type="scientific">Pedobacter chitinilyticus</name>
    <dbReference type="NCBI Taxonomy" id="2233776"/>
    <lineage>
        <taxon>Bacteria</taxon>
        <taxon>Pseudomonadati</taxon>
        <taxon>Bacteroidota</taxon>
        <taxon>Sphingobacteriia</taxon>
        <taxon>Sphingobacteriales</taxon>
        <taxon>Sphingobacteriaceae</taxon>
        <taxon>Pedobacter</taxon>
    </lineage>
</organism>
<evidence type="ECO:0000313" key="1">
    <source>
        <dbReference type="EMBL" id="RWU09950.1"/>
    </source>
</evidence>
<gene>
    <name evidence="1" type="ORF">DPV69_00970</name>
</gene>
<dbReference type="RefSeq" id="WP_113645447.1">
    <property type="nucleotide sequence ID" value="NZ_QMHN01000001.1"/>
</dbReference>
<sequence length="127" mass="14673">MIRITEKEAVSSLSPFERYKYFIKRVADTELMYSLKSPEGNLAISEVEATKLFPLWSASEFAEQCSVSGWVGFKVEKIDMDAFEEELLDFIHSQGYFLNIFPVGDNTGFVVDIVEFTKDLREEMKNY</sequence>
<dbReference type="OrthoDB" id="2936081at2"/>
<protein>
    <submittedName>
        <fullName evidence="1">DUF2750 domain-containing protein</fullName>
    </submittedName>
</protein>
<dbReference type="Proteomes" id="UP000284120">
    <property type="component" value="Unassembled WGS sequence"/>
</dbReference>
<proteinExistence type="predicted"/>
<dbReference type="Pfam" id="PF11042">
    <property type="entry name" value="DUF2750"/>
    <property type="match status" value="1"/>
</dbReference>
<dbReference type="InterPro" id="IPR021284">
    <property type="entry name" value="DUF2750"/>
</dbReference>
<comment type="caution">
    <text evidence="1">The sequence shown here is derived from an EMBL/GenBank/DDBJ whole genome shotgun (WGS) entry which is preliminary data.</text>
</comment>